<sequence length="202" mass="22375">MTEPSLESILEAALVAAGEPLSVDRLRGLFDDAVAPSPGAIEKALQRLAEQLQGRGVELRQVGSGYRLQVPEDYAYWVSRLWEEKPTRYSRAVLETLAIIAYRQPITRGEIEEIRGVTLGSNIMRTLQERGWVRVAGHRDAPGRPAVFATTRAFLDYFNLSSLSELPSLLEIGDPGPEHPELDLEVPLQREPSAGPEDDPHP</sequence>
<keyword evidence="4" id="KW-0131">Cell cycle</keyword>
<dbReference type="NCBIfam" id="TIGR00281">
    <property type="entry name" value="SMC-Scp complex subunit ScpB"/>
    <property type="match status" value="1"/>
</dbReference>
<dbReference type="PANTHER" id="PTHR34298">
    <property type="entry name" value="SEGREGATION AND CONDENSATION PROTEIN B"/>
    <property type="match status" value="1"/>
</dbReference>
<evidence type="ECO:0000256" key="3">
    <source>
        <dbReference type="ARBA" id="ARBA00022829"/>
    </source>
</evidence>
<dbReference type="Gene3D" id="1.10.10.10">
    <property type="entry name" value="Winged helix-like DNA-binding domain superfamily/Winged helix DNA-binding domain"/>
    <property type="match status" value="2"/>
</dbReference>
<name>A0ABV3TBQ2_9GAMM</name>
<organism evidence="6 7">
    <name type="scientific">Spiribacter pallidus</name>
    <dbReference type="NCBI Taxonomy" id="1987936"/>
    <lineage>
        <taxon>Bacteria</taxon>
        <taxon>Pseudomonadati</taxon>
        <taxon>Pseudomonadota</taxon>
        <taxon>Gammaproteobacteria</taxon>
        <taxon>Chromatiales</taxon>
        <taxon>Ectothiorhodospiraceae</taxon>
        <taxon>Spiribacter</taxon>
    </lineage>
</organism>
<dbReference type="Pfam" id="PF04079">
    <property type="entry name" value="SMC_ScpB"/>
    <property type="match status" value="1"/>
</dbReference>
<dbReference type="PIRSF" id="PIRSF019345">
    <property type="entry name" value="ScpB"/>
    <property type="match status" value="1"/>
</dbReference>
<protein>
    <submittedName>
        <fullName evidence="6">SMC-Scp complex subunit ScpB</fullName>
    </submittedName>
</protein>
<evidence type="ECO:0000256" key="5">
    <source>
        <dbReference type="SAM" id="MobiDB-lite"/>
    </source>
</evidence>
<dbReference type="SUPFAM" id="SSF46785">
    <property type="entry name" value="Winged helix' DNA-binding domain"/>
    <property type="match status" value="2"/>
</dbReference>
<evidence type="ECO:0000313" key="7">
    <source>
        <dbReference type="Proteomes" id="UP001556709"/>
    </source>
</evidence>
<dbReference type="InterPro" id="IPR005234">
    <property type="entry name" value="ScpB_csome_segregation"/>
</dbReference>
<dbReference type="EMBL" id="JBAKFM010000002">
    <property type="protein sequence ID" value="MEX0469062.1"/>
    <property type="molecule type" value="Genomic_DNA"/>
</dbReference>
<evidence type="ECO:0000256" key="4">
    <source>
        <dbReference type="ARBA" id="ARBA00023306"/>
    </source>
</evidence>
<dbReference type="InterPro" id="IPR036390">
    <property type="entry name" value="WH_DNA-bd_sf"/>
</dbReference>
<keyword evidence="1" id="KW-0963">Cytoplasm</keyword>
<proteinExistence type="predicted"/>
<dbReference type="RefSeq" id="WP_367958709.1">
    <property type="nucleotide sequence ID" value="NZ_JBAKFK010000002.1"/>
</dbReference>
<accession>A0ABV3TBQ2</accession>
<gene>
    <name evidence="6" type="primary">scpB</name>
    <name evidence="6" type="ORF">V6X73_04915</name>
</gene>
<keyword evidence="7" id="KW-1185">Reference proteome</keyword>
<keyword evidence="3" id="KW-0159">Chromosome partition</keyword>
<dbReference type="InterPro" id="IPR036388">
    <property type="entry name" value="WH-like_DNA-bd_sf"/>
</dbReference>
<dbReference type="Proteomes" id="UP001556709">
    <property type="component" value="Unassembled WGS sequence"/>
</dbReference>
<reference evidence="6 7" key="1">
    <citation type="submission" date="2024-02" db="EMBL/GenBank/DDBJ databases">
        <title>New especies of Spiribacter isolated from saline water.</title>
        <authorList>
            <person name="Leon M.J."/>
            <person name="De La Haba R."/>
            <person name="Sanchez-Porro C."/>
            <person name="Ventosa A."/>
        </authorList>
    </citation>
    <scope>NUCLEOTIDE SEQUENCE [LARGE SCALE GENOMIC DNA]</scope>
    <source>
        <strain evidence="7">ag22IC6-390</strain>
    </source>
</reference>
<evidence type="ECO:0000256" key="2">
    <source>
        <dbReference type="ARBA" id="ARBA00022618"/>
    </source>
</evidence>
<keyword evidence="2" id="KW-0132">Cell division</keyword>
<comment type="caution">
    <text evidence="6">The sequence shown here is derived from an EMBL/GenBank/DDBJ whole genome shotgun (WGS) entry which is preliminary data.</text>
</comment>
<feature type="region of interest" description="Disordered" evidence="5">
    <location>
        <begin position="171"/>
        <end position="202"/>
    </location>
</feature>
<dbReference type="PANTHER" id="PTHR34298:SF2">
    <property type="entry name" value="SEGREGATION AND CONDENSATION PROTEIN B"/>
    <property type="match status" value="1"/>
</dbReference>
<evidence type="ECO:0000313" key="6">
    <source>
        <dbReference type="EMBL" id="MEX0469062.1"/>
    </source>
</evidence>
<evidence type="ECO:0000256" key="1">
    <source>
        <dbReference type="ARBA" id="ARBA00022490"/>
    </source>
</evidence>